<accession>A0A942TGP5</accession>
<feature type="transmembrane region" description="Helical" evidence="1">
    <location>
        <begin position="12"/>
        <end position="32"/>
    </location>
</feature>
<reference evidence="2 3" key="1">
    <citation type="submission" date="2021-05" db="EMBL/GenBank/DDBJ databases">
        <title>Novel Bacillus species.</title>
        <authorList>
            <person name="Liu G."/>
        </authorList>
    </citation>
    <scope>NUCLEOTIDE SEQUENCE [LARGE SCALE GENOMIC DNA]</scope>
    <source>
        <strain evidence="3">FJAT-49780</strain>
    </source>
</reference>
<protein>
    <submittedName>
        <fullName evidence="2">Uncharacterized protein</fullName>
    </submittedName>
</protein>
<evidence type="ECO:0000313" key="3">
    <source>
        <dbReference type="Proteomes" id="UP000681414"/>
    </source>
</evidence>
<sequence length="216" mass="25285">MKKRSNFLLRLILLYVMVSGFTFWLPIIRGFFDGSSYTWSGWLGIGGSGIYGDYWLLFLFVSVLLSVIFLGWRGAQKPFHWLLLIWLLLLIIESASMFFSTETIYFKGDTLGTEFAIGNILFPIDILFLCLATIWIIRDFKKKRPKEKIPWMKSNRVMLIIFLLIFPLQLITLRVLDYDQIGVILTLFQWIILNLSFYPYKNKTKSPEQSPGHTVF</sequence>
<keyword evidence="3" id="KW-1185">Reference proteome</keyword>
<feature type="transmembrane region" description="Helical" evidence="1">
    <location>
        <begin position="181"/>
        <end position="200"/>
    </location>
</feature>
<dbReference type="RefSeq" id="WP_213125826.1">
    <property type="nucleotide sequence ID" value="NZ_JAGYPG010000003.1"/>
</dbReference>
<feature type="transmembrane region" description="Helical" evidence="1">
    <location>
        <begin position="120"/>
        <end position="137"/>
    </location>
</feature>
<evidence type="ECO:0000256" key="1">
    <source>
        <dbReference type="SAM" id="Phobius"/>
    </source>
</evidence>
<gene>
    <name evidence="2" type="ORF">KHA97_16155</name>
</gene>
<feature type="transmembrane region" description="Helical" evidence="1">
    <location>
        <begin position="157"/>
        <end position="175"/>
    </location>
</feature>
<keyword evidence="1" id="KW-1133">Transmembrane helix</keyword>
<feature type="transmembrane region" description="Helical" evidence="1">
    <location>
        <begin position="79"/>
        <end position="100"/>
    </location>
</feature>
<organism evidence="2 3">
    <name type="scientific">Lederbergia citri</name>
    <dbReference type="NCBI Taxonomy" id="2833580"/>
    <lineage>
        <taxon>Bacteria</taxon>
        <taxon>Bacillati</taxon>
        <taxon>Bacillota</taxon>
        <taxon>Bacilli</taxon>
        <taxon>Bacillales</taxon>
        <taxon>Bacillaceae</taxon>
        <taxon>Lederbergia</taxon>
    </lineage>
</organism>
<keyword evidence="1" id="KW-0472">Membrane</keyword>
<dbReference type="Proteomes" id="UP000681414">
    <property type="component" value="Unassembled WGS sequence"/>
</dbReference>
<dbReference type="EMBL" id="JAGYPG010000003">
    <property type="protein sequence ID" value="MBS4196588.1"/>
    <property type="molecule type" value="Genomic_DNA"/>
</dbReference>
<comment type="caution">
    <text evidence="2">The sequence shown here is derived from an EMBL/GenBank/DDBJ whole genome shotgun (WGS) entry which is preliminary data.</text>
</comment>
<keyword evidence="1" id="KW-0812">Transmembrane</keyword>
<evidence type="ECO:0000313" key="2">
    <source>
        <dbReference type="EMBL" id="MBS4196588.1"/>
    </source>
</evidence>
<feature type="transmembrane region" description="Helical" evidence="1">
    <location>
        <begin position="52"/>
        <end position="72"/>
    </location>
</feature>
<dbReference type="AlphaFoldDB" id="A0A942TGP5"/>
<proteinExistence type="predicted"/>
<name>A0A942TGP5_9BACI</name>